<evidence type="ECO:0008006" key="4">
    <source>
        <dbReference type="Google" id="ProtNLM"/>
    </source>
</evidence>
<dbReference type="EMBL" id="KV428045">
    <property type="protein sequence ID" value="KZT39502.1"/>
    <property type="molecule type" value="Genomic_DNA"/>
</dbReference>
<feature type="region of interest" description="Disordered" evidence="1">
    <location>
        <begin position="1"/>
        <end position="29"/>
    </location>
</feature>
<dbReference type="AlphaFoldDB" id="A0A166EEE3"/>
<name>A0A166EEE3_9AGAM</name>
<accession>A0A166EEE3</accession>
<gene>
    <name evidence="2" type="ORF">SISSUDRAFT_1128007</name>
</gene>
<sequence length="326" mass="37370">MTGPDQSLTRRPSGLLEVDSGASQSPAPIDDTTGPCISFSQFPNELIIQILKEYSASNSREATGGLLVCRLWLNILLSEVYRNVYIQGVEQFETFMRNVPRDLMSQVINLAFTDIAFQEYEFHGRVMAAMRHFENSPFSRLRGLSIELPVTSDGMIRAQRRPDMPIFTFIRPKCYASQTYPFSVQLSPLSEIKTITHLKIAWRVTETFPHYALRIPSLEKLWICIDPKFWITELRGLSAWLHEVLERGVTILATVKESHFEMHPISLIRTLRHFIEQDKTYPKLLVLYDAKLDGPATLPWDPEASPFERYRDVLNPGSDLTGVFDM</sequence>
<reference evidence="2 3" key="1">
    <citation type="journal article" date="2016" name="Mol. Biol. Evol.">
        <title>Comparative Genomics of Early-Diverging Mushroom-Forming Fungi Provides Insights into the Origins of Lignocellulose Decay Capabilities.</title>
        <authorList>
            <person name="Nagy L.G."/>
            <person name="Riley R."/>
            <person name="Tritt A."/>
            <person name="Adam C."/>
            <person name="Daum C."/>
            <person name="Floudas D."/>
            <person name="Sun H."/>
            <person name="Yadav J.S."/>
            <person name="Pangilinan J."/>
            <person name="Larsson K.H."/>
            <person name="Matsuura K."/>
            <person name="Barry K."/>
            <person name="Labutti K."/>
            <person name="Kuo R."/>
            <person name="Ohm R.A."/>
            <person name="Bhattacharya S.S."/>
            <person name="Shirouzu T."/>
            <person name="Yoshinaga Y."/>
            <person name="Martin F.M."/>
            <person name="Grigoriev I.V."/>
            <person name="Hibbett D.S."/>
        </authorList>
    </citation>
    <scope>NUCLEOTIDE SEQUENCE [LARGE SCALE GENOMIC DNA]</scope>
    <source>
        <strain evidence="2 3">HHB10207 ss-3</strain>
    </source>
</reference>
<organism evidence="2 3">
    <name type="scientific">Sistotremastrum suecicum HHB10207 ss-3</name>
    <dbReference type="NCBI Taxonomy" id="1314776"/>
    <lineage>
        <taxon>Eukaryota</taxon>
        <taxon>Fungi</taxon>
        <taxon>Dikarya</taxon>
        <taxon>Basidiomycota</taxon>
        <taxon>Agaricomycotina</taxon>
        <taxon>Agaricomycetes</taxon>
        <taxon>Sistotremastrales</taxon>
        <taxon>Sistotremastraceae</taxon>
        <taxon>Sistotremastrum</taxon>
    </lineage>
</organism>
<proteinExistence type="predicted"/>
<dbReference type="Proteomes" id="UP000076798">
    <property type="component" value="Unassembled WGS sequence"/>
</dbReference>
<protein>
    <recommendedName>
        <fullName evidence="4">F-box domain-containing protein</fullName>
    </recommendedName>
</protein>
<keyword evidence="3" id="KW-1185">Reference proteome</keyword>
<evidence type="ECO:0000313" key="3">
    <source>
        <dbReference type="Proteomes" id="UP000076798"/>
    </source>
</evidence>
<evidence type="ECO:0000313" key="2">
    <source>
        <dbReference type="EMBL" id="KZT39502.1"/>
    </source>
</evidence>
<evidence type="ECO:0000256" key="1">
    <source>
        <dbReference type="SAM" id="MobiDB-lite"/>
    </source>
</evidence>
<feature type="compositionally biased region" description="Polar residues" evidence="1">
    <location>
        <begin position="1"/>
        <end position="10"/>
    </location>
</feature>